<name>A0A6P4F6J0_DRORH</name>
<evidence type="ECO:0000313" key="2">
    <source>
        <dbReference type="RefSeq" id="XP_016986050.1"/>
    </source>
</evidence>
<protein>
    <submittedName>
        <fullName evidence="2">Clumping factor A</fullName>
    </submittedName>
</protein>
<evidence type="ECO:0000256" key="1">
    <source>
        <dbReference type="SAM" id="MobiDB-lite"/>
    </source>
</evidence>
<reference evidence="2" key="1">
    <citation type="submission" date="2025-08" db="UniProtKB">
        <authorList>
            <consortium name="RefSeq"/>
        </authorList>
    </citation>
    <scope>IDENTIFICATION</scope>
</reference>
<dbReference type="RefSeq" id="XP_016986050.1">
    <property type="nucleotide sequence ID" value="XM_017130561.1"/>
</dbReference>
<dbReference type="AlphaFoldDB" id="A0A6P4F6J0"/>
<dbReference type="OMA" id="HEILCCE"/>
<accession>A0A6P4F6J0</accession>
<feature type="compositionally biased region" description="Basic and acidic residues" evidence="1">
    <location>
        <begin position="1"/>
        <end position="11"/>
    </location>
</feature>
<feature type="compositionally biased region" description="Low complexity" evidence="1">
    <location>
        <begin position="60"/>
        <end position="75"/>
    </location>
</feature>
<feature type="region of interest" description="Disordered" evidence="1">
    <location>
        <begin position="39"/>
        <end position="114"/>
    </location>
</feature>
<gene>
    <name evidence="2" type="primary">LOC108049395</name>
</gene>
<dbReference type="OrthoDB" id="7872617at2759"/>
<sequence length="218" mass="23441">MDIGAECRDQTHSQMAGDAAKSKRDFCSSTQVQLDMEKQMENETWGTPLGTNLVEDDADFSSSSSEATSSGGTDSEANSTSDPDADGTVCSGPFADLQSSTYTPLAGDSDNDLDEEEVFCEEAISLLAHEILCCECESDSESEAEGNGEDTGEAKDNGKLSGIHEYGLHNPYQLMFSEEDDENPSGEDSPIVSETILLLGEDQQSEDKPESKKEESFL</sequence>
<feature type="compositionally biased region" description="Basic and acidic residues" evidence="1">
    <location>
        <begin position="205"/>
        <end position="218"/>
    </location>
</feature>
<feature type="region of interest" description="Disordered" evidence="1">
    <location>
        <begin position="137"/>
        <end position="218"/>
    </location>
</feature>
<dbReference type="RefSeq" id="XP_016986050.2">
    <property type="nucleotide sequence ID" value="XM_017130561.2"/>
</dbReference>
<feature type="compositionally biased region" description="Acidic residues" evidence="1">
    <location>
        <begin position="137"/>
        <end position="151"/>
    </location>
</feature>
<organism evidence="2">
    <name type="scientific">Drosophila rhopaloa</name>
    <name type="common">Fruit fly</name>
    <dbReference type="NCBI Taxonomy" id="1041015"/>
    <lineage>
        <taxon>Eukaryota</taxon>
        <taxon>Metazoa</taxon>
        <taxon>Ecdysozoa</taxon>
        <taxon>Arthropoda</taxon>
        <taxon>Hexapoda</taxon>
        <taxon>Insecta</taxon>
        <taxon>Pterygota</taxon>
        <taxon>Neoptera</taxon>
        <taxon>Endopterygota</taxon>
        <taxon>Diptera</taxon>
        <taxon>Brachycera</taxon>
        <taxon>Muscomorpha</taxon>
        <taxon>Ephydroidea</taxon>
        <taxon>Drosophilidae</taxon>
        <taxon>Drosophila</taxon>
        <taxon>Sophophora</taxon>
    </lineage>
</organism>
<feature type="region of interest" description="Disordered" evidence="1">
    <location>
        <begin position="1"/>
        <end position="25"/>
    </location>
</feature>
<dbReference type="GeneID" id="108049395"/>
<proteinExistence type="predicted"/>